<organism evidence="1 2">
    <name type="scientific">Salegentibacter chungangensis</name>
    <dbReference type="NCBI Taxonomy" id="1335724"/>
    <lineage>
        <taxon>Bacteria</taxon>
        <taxon>Pseudomonadati</taxon>
        <taxon>Bacteroidota</taxon>
        <taxon>Flavobacteriia</taxon>
        <taxon>Flavobacteriales</taxon>
        <taxon>Flavobacteriaceae</taxon>
        <taxon>Salegentibacter</taxon>
    </lineage>
</organism>
<sequence length="188" mass="21893">MRILLKLLILIILISCKSTKTTEKEEEKVQIKYESGELKLEGSYSNEYLPIYKLRIGEWKEFYKNGNLKSIGNYKIGQYEECCTGGVCDGFYNYKIGQWTYFYENGKTKAEGKFDTEKFQLNTYCEGGEKISFGVINPEKWNFYDKMGNKMKPSQKDIQEIEQTKTNGAFPESTFSVDKGTKNIIWEQ</sequence>
<name>A0ABW3NST3_9FLAO</name>
<proteinExistence type="predicted"/>
<comment type="caution">
    <text evidence="1">The sequence shown here is derived from an EMBL/GenBank/DDBJ whole genome shotgun (WGS) entry which is preliminary data.</text>
</comment>
<keyword evidence="2" id="KW-1185">Reference proteome</keyword>
<dbReference type="RefSeq" id="WP_380745355.1">
    <property type="nucleotide sequence ID" value="NZ_JBHTLI010000001.1"/>
</dbReference>
<dbReference type="Proteomes" id="UP001597131">
    <property type="component" value="Unassembled WGS sequence"/>
</dbReference>
<dbReference type="Pfam" id="PF07661">
    <property type="entry name" value="MORN_2"/>
    <property type="match status" value="2"/>
</dbReference>
<evidence type="ECO:0000313" key="2">
    <source>
        <dbReference type="Proteomes" id="UP001597131"/>
    </source>
</evidence>
<dbReference type="Gene3D" id="2.20.110.10">
    <property type="entry name" value="Histone H3 K4-specific methyltransferase SET7/9 N-terminal domain"/>
    <property type="match status" value="1"/>
</dbReference>
<dbReference type="EMBL" id="JBHTLI010000001">
    <property type="protein sequence ID" value="MFD1096106.1"/>
    <property type="molecule type" value="Genomic_DNA"/>
</dbReference>
<reference evidence="2" key="1">
    <citation type="journal article" date="2019" name="Int. J. Syst. Evol. Microbiol.">
        <title>The Global Catalogue of Microorganisms (GCM) 10K type strain sequencing project: providing services to taxonomists for standard genome sequencing and annotation.</title>
        <authorList>
            <consortium name="The Broad Institute Genomics Platform"/>
            <consortium name="The Broad Institute Genome Sequencing Center for Infectious Disease"/>
            <person name="Wu L."/>
            <person name="Ma J."/>
        </authorList>
    </citation>
    <scope>NUCLEOTIDE SEQUENCE [LARGE SCALE GENOMIC DNA]</scope>
    <source>
        <strain evidence="2">CCUG 64793</strain>
    </source>
</reference>
<dbReference type="InterPro" id="IPR011652">
    <property type="entry name" value="MORN_2"/>
</dbReference>
<dbReference type="SUPFAM" id="SSF82185">
    <property type="entry name" value="Histone H3 K4-specific methyltransferase SET7/9 N-terminal domain"/>
    <property type="match status" value="1"/>
</dbReference>
<protein>
    <recommendedName>
        <fullName evidence="3">MORN repeat variant</fullName>
    </recommendedName>
</protein>
<evidence type="ECO:0000313" key="1">
    <source>
        <dbReference type="EMBL" id="MFD1096106.1"/>
    </source>
</evidence>
<gene>
    <name evidence="1" type="ORF">ACFQ3Q_10135</name>
</gene>
<accession>A0ABW3NST3</accession>
<evidence type="ECO:0008006" key="3">
    <source>
        <dbReference type="Google" id="ProtNLM"/>
    </source>
</evidence>